<protein>
    <submittedName>
        <fullName evidence="1">Uncharacterized protein</fullName>
    </submittedName>
</protein>
<organism evidence="1">
    <name type="scientific">gut metagenome</name>
    <dbReference type="NCBI Taxonomy" id="749906"/>
    <lineage>
        <taxon>unclassified sequences</taxon>
        <taxon>metagenomes</taxon>
        <taxon>organismal metagenomes</taxon>
    </lineage>
</organism>
<evidence type="ECO:0000313" key="1">
    <source>
        <dbReference type="EMBL" id="EJX04846.1"/>
    </source>
</evidence>
<dbReference type="AlphaFoldDB" id="J9CX61"/>
<name>J9CX61_9ZZZZ</name>
<accession>J9CX61</accession>
<comment type="caution">
    <text evidence="1">The sequence shown here is derived from an EMBL/GenBank/DDBJ whole genome shotgun (WGS) entry which is preliminary data.</text>
</comment>
<dbReference type="EMBL" id="AMCI01001661">
    <property type="protein sequence ID" value="EJX04846.1"/>
    <property type="molecule type" value="Genomic_DNA"/>
</dbReference>
<feature type="non-terminal residue" evidence="1">
    <location>
        <position position="1"/>
    </location>
</feature>
<sequence length="24" mass="2909">QYIDMQTMGLEHILQSRIIFLMEV</sequence>
<proteinExistence type="predicted"/>
<reference evidence="1" key="1">
    <citation type="journal article" date="2012" name="PLoS ONE">
        <title>Gene sets for utilization of primary and secondary nutrition supplies in the distal gut of endangered iberian lynx.</title>
        <authorList>
            <person name="Alcaide M."/>
            <person name="Messina E."/>
            <person name="Richter M."/>
            <person name="Bargiela R."/>
            <person name="Peplies J."/>
            <person name="Huws S.A."/>
            <person name="Newbold C.J."/>
            <person name="Golyshin P.N."/>
            <person name="Simon M.A."/>
            <person name="Lopez G."/>
            <person name="Yakimov M.M."/>
            <person name="Ferrer M."/>
        </authorList>
    </citation>
    <scope>NUCLEOTIDE SEQUENCE</scope>
</reference>
<gene>
    <name evidence="1" type="ORF">EVA_07049</name>
</gene>